<organism evidence="2 3">
    <name type="scientific">Segatella cerevisiae</name>
    <dbReference type="NCBI Taxonomy" id="2053716"/>
    <lineage>
        <taxon>Bacteria</taxon>
        <taxon>Pseudomonadati</taxon>
        <taxon>Bacteroidota</taxon>
        <taxon>Bacteroidia</taxon>
        <taxon>Bacteroidales</taxon>
        <taxon>Prevotellaceae</taxon>
        <taxon>Segatella</taxon>
    </lineage>
</organism>
<dbReference type="Proteomes" id="UP001204015">
    <property type="component" value="Unassembled WGS sequence"/>
</dbReference>
<dbReference type="InterPro" id="IPR027417">
    <property type="entry name" value="P-loop_NTPase"/>
</dbReference>
<dbReference type="PANTHER" id="PTHR40396:SF1">
    <property type="entry name" value="ATPASE AAA-TYPE CORE DOMAIN-CONTAINING PROTEIN"/>
    <property type="match status" value="1"/>
</dbReference>
<name>A0ABT1BZR5_9BACT</name>
<protein>
    <submittedName>
        <fullName evidence="2">ATP-binding protein</fullName>
    </submittedName>
</protein>
<gene>
    <name evidence="2" type="ORF">NG821_12160</name>
</gene>
<sequence length="429" mass="50239">MIQEFKTKNFRSFKDEVTLSFEATKDTIFENTQVVEVASGVRLLRLAIIYGANASGKSNLLDAFNFLRRFWFERHADMDEPTGTIPFLLDKDTPRQPTEFSLKFYIGSIRYWYQLILDKHHVVLEKLFYYRTVQPTMLFSREFKDGRSVIKFNPVVIKVSNNVLDEITLKCLPNMSFFAARNMVNCTLEYVDEARNWMRHHTLPLIDSRTIMFNYAGQKMLRDTDLKKYILNFIHRADFNITDVNVEKKAEPIPSEFRNILLNDDNVSKEEKDKIQVNPVFNRINTNFEHTIKNSRGVEKYILPEELQSQGTRRTFGIEAAIYQAISNEEFLPIDEIESSLHPELIEFILEQFLKINNRSQLLVTTHYDPLLNTVDDLIRKDSVWFTEKREDGNSNLYSLTDFKGLNKIRSFQKSYRNGAFGALPNIQA</sequence>
<dbReference type="Gene3D" id="3.40.50.300">
    <property type="entry name" value="P-loop containing nucleotide triphosphate hydrolases"/>
    <property type="match status" value="1"/>
</dbReference>
<dbReference type="Pfam" id="PF13304">
    <property type="entry name" value="AAA_21"/>
    <property type="match status" value="1"/>
</dbReference>
<comment type="caution">
    <text evidence="2">The sequence shown here is derived from an EMBL/GenBank/DDBJ whole genome shotgun (WGS) entry which is preliminary data.</text>
</comment>
<dbReference type="EMBL" id="JAMXLY010000078">
    <property type="protein sequence ID" value="MCO6026579.1"/>
    <property type="molecule type" value="Genomic_DNA"/>
</dbReference>
<evidence type="ECO:0000259" key="1">
    <source>
        <dbReference type="Pfam" id="PF13304"/>
    </source>
</evidence>
<keyword evidence="2" id="KW-0067">ATP-binding</keyword>
<reference evidence="2 3" key="1">
    <citation type="submission" date="2022-06" db="EMBL/GenBank/DDBJ databases">
        <title>A taxonomic note on the genus Prevotella: Description of four novel genera and emended description of the genera Hallella and Xylanibacter.</title>
        <authorList>
            <person name="Hitch T.C.A."/>
        </authorList>
    </citation>
    <scope>NUCLEOTIDE SEQUENCE [LARGE SCALE GENOMIC DNA]</scope>
    <source>
        <strain evidence="2 3">DSM 100619</strain>
    </source>
</reference>
<feature type="domain" description="ATPase AAA-type core" evidence="1">
    <location>
        <begin position="46"/>
        <end position="368"/>
    </location>
</feature>
<evidence type="ECO:0000313" key="2">
    <source>
        <dbReference type="EMBL" id="MCO6026579.1"/>
    </source>
</evidence>
<accession>A0ABT1BZR5</accession>
<dbReference type="GO" id="GO:0005524">
    <property type="term" value="F:ATP binding"/>
    <property type="evidence" value="ECO:0007669"/>
    <property type="project" value="UniProtKB-KW"/>
</dbReference>
<keyword evidence="2" id="KW-0547">Nucleotide-binding</keyword>
<dbReference type="SUPFAM" id="SSF52540">
    <property type="entry name" value="P-loop containing nucleoside triphosphate hydrolases"/>
    <property type="match status" value="1"/>
</dbReference>
<proteinExistence type="predicted"/>
<dbReference type="RefSeq" id="WP_252761929.1">
    <property type="nucleotide sequence ID" value="NZ_JAMXLY010000078.1"/>
</dbReference>
<keyword evidence="3" id="KW-1185">Reference proteome</keyword>
<dbReference type="PANTHER" id="PTHR40396">
    <property type="entry name" value="ATPASE-LIKE PROTEIN"/>
    <property type="match status" value="1"/>
</dbReference>
<dbReference type="InterPro" id="IPR003959">
    <property type="entry name" value="ATPase_AAA_core"/>
</dbReference>
<evidence type="ECO:0000313" key="3">
    <source>
        <dbReference type="Proteomes" id="UP001204015"/>
    </source>
</evidence>